<keyword evidence="5 9" id="KW-0479">Metal-binding</keyword>
<dbReference type="PANTHER" id="PTHR28570">
    <property type="entry name" value="ASPARTYL AMINOPEPTIDASE"/>
    <property type="match status" value="1"/>
</dbReference>
<dbReference type="GO" id="GO:0008237">
    <property type="term" value="F:metallopeptidase activity"/>
    <property type="evidence" value="ECO:0007669"/>
    <property type="project" value="UniProtKB-KW"/>
</dbReference>
<keyword evidence="8 9" id="KW-0482">Metalloprotease</keyword>
<sequence>MSEKSKGQLLQEELLIDRENGGLVLSDEELAQASAFCEEYKEFLDAAKTEREAVEYTIRRAEQQGYVPFDPKATYKAGDKVYCDNRGKSILLAVIGSEPIENGVNIAAAHIDSPRLDLKPRPLYEEGQVALFKTHYYGGIKKYQWTAIPLALHGVIIKADGEKIKVNIGEDAGDPVFCVTDLLPHLAVEQMKRSANEIIRGEELNVIVGLHPFRDDKASEKVKLNIIRLLNEKYGIVERDFLSAELEVVPAYRASDVGLDRSMVGSYGQDDRVCAYTALKATLDCKAPKRTMVTILADKEETGSDGNTGLKSSFFKYFIADLANTFGVAGRTVLSHSKCLSADVNAAFDPTFSDVNEKRNTAYCNYGVVITKYTGSRGKAGTSDASAEFVNEVTRLLDRTNVLWQHGELGKVDAGGGGTVAAYLANLNIDVVDVGVPVLSMHAPFELTAKVDIYSAYRAFYEFYAQ</sequence>
<keyword evidence="3 9" id="KW-0031">Aminopeptidase</keyword>
<evidence type="ECO:0000313" key="11">
    <source>
        <dbReference type="EMBL" id="EEG29027.1"/>
    </source>
</evidence>
<evidence type="ECO:0000256" key="5">
    <source>
        <dbReference type="ARBA" id="ARBA00022723"/>
    </source>
</evidence>
<dbReference type="GO" id="GO:0004177">
    <property type="term" value="F:aminopeptidase activity"/>
    <property type="evidence" value="ECO:0007669"/>
    <property type="project" value="UniProtKB-KW"/>
</dbReference>
<keyword evidence="6 9" id="KW-0378">Hydrolase</keyword>
<dbReference type="PANTHER" id="PTHR28570:SF2">
    <property type="entry name" value="M18 FAMILY AMINOPEPTIDASE 1-RELATED"/>
    <property type="match status" value="1"/>
</dbReference>
<evidence type="ECO:0000256" key="2">
    <source>
        <dbReference type="ARBA" id="ARBA00008290"/>
    </source>
</evidence>
<evidence type="ECO:0000256" key="1">
    <source>
        <dbReference type="ARBA" id="ARBA00001947"/>
    </source>
</evidence>
<keyword evidence="7 9" id="KW-0862">Zinc</keyword>
<dbReference type="AlphaFoldDB" id="C0EHK9"/>
<accession>C0EHK9</accession>
<dbReference type="HOGENOM" id="CLU_590123_0_0_9"/>
<dbReference type="InterPro" id="IPR023358">
    <property type="entry name" value="Peptidase_M18_dom2"/>
</dbReference>
<dbReference type="Gene3D" id="2.30.250.10">
    <property type="entry name" value="Aminopeptidase i, Domain 2"/>
    <property type="match status" value="1"/>
</dbReference>
<evidence type="ECO:0000256" key="4">
    <source>
        <dbReference type="ARBA" id="ARBA00022670"/>
    </source>
</evidence>
<protein>
    <recommendedName>
        <fullName evidence="10">M18 family aminopeptidase</fullName>
        <ecNumber evidence="10">3.4.11.-</ecNumber>
    </recommendedName>
</protein>
<dbReference type="SUPFAM" id="SSF101821">
    <property type="entry name" value="Aminopeptidase/glucanase lid domain"/>
    <property type="match status" value="1"/>
</dbReference>
<evidence type="ECO:0000256" key="9">
    <source>
        <dbReference type="RuleBase" id="RU004386"/>
    </source>
</evidence>
<proteinExistence type="inferred from homology"/>
<reference evidence="11 12" key="2">
    <citation type="submission" date="2009-02" db="EMBL/GenBank/DDBJ databases">
        <title>Draft genome sequence of Clostridium methylpentosum (DSM 5476).</title>
        <authorList>
            <person name="Sudarsanam P."/>
            <person name="Ley R."/>
            <person name="Guruge J."/>
            <person name="Turnbaugh P.J."/>
            <person name="Mahowald M."/>
            <person name="Liep D."/>
            <person name="Gordon J."/>
        </authorList>
    </citation>
    <scope>NUCLEOTIDE SEQUENCE [LARGE SCALE GENOMIC DNA]</scope>
    <source>
        <strain evidence="11 12">DSM 5476</strain>
    </source>
</reference>
<dbReference type="GO" id="GO:0005737">
    <property type="term" value="C:cytoplasm"/>
    <property type="evidence" value="ECO:0007669"/>
    <property type="project" value="UniProtKB-ARBA"/>
</dbReference>
<dbReference type="Gene3D" id="3.40.630.10">
    <property type="entry name" value="Zn peptidases"/>
    <property type="match status" value="1"/>
</dbReference>
<dbReference type="STRING" id="537013.CLOSTMETH_03354"/>
<evidence type="ECO:0000256" key="7">
    <source>
        <dbReference type="ARBA" id="ARBA00022833"/>
    </source>
</evidence>
<dbReference type="Pfam" id="PF02127">
    <property type="entry name" value="Peptidase_M18"/>
    <property type="match status" value="1"/>
</dbReference>
<keyword evidence="12" id="KW-1185">Reference proteome</keyword>
<dbReference type="InterPro" id="IPR001948">
    <property type="entry name" value="Peptidase_M18"/>
</dbReference>
<gene>
    <name evidence="11" type="ORF">CLOSTMETH_03354</name>
</gene>
<reference evidence="11 12" key="1">
    <citation type="submission" date="2009-01" db="EMBL/GenBank/DDBJ databases">
        <authorList>
            <person name="Fulton L."/>
            <person name="Clifton S."/>
            <person name="Fulton B."/>
            <person name="Xu J."/>
            <person name="Minx P."/>
            <person name="Pepin K.H."/>
            <person name="Johnson M."/>
            <person name="Bhonagiri V."/>
            <person name="Nash W.E."/>
            <person name="Mardis E.R."/>
            <person name="Wilson R.K."/>
        </authorList>
    </citation>
    <scope>NUCLEOTIDE SEQUENCE [LARGE SCALE GENOMIC DNA]</scope>
    <source>
        <strain evidence="11 12">DSM 5476</strain>
    </source>
</reference>
<evidence type="ECO:0000256" key="6">
    <source>
        <dbReference type="ARBA" id="ARBA00022801"/>
    </source>
</evidence>
<name>C0EHK9_9FIRM</name>
<evidence type="ECO:0000256" key="10">
    <source>
        <dbReference type="RuleBase" id="RU004387"/>
    </source>
</evidence>
<dbReference type="EC" id="3.4.11.-" evidence="10"/>
<dbReference type="SUPFAM" id="SSF53187">
    <property type="entry name" value="Zn-dependent exopeptidases"/>
    <property type="match status" value="1"/>
</dbReference>
<dbReference type="EMBL" id="ACEC01000118">
    <property type="protein sequence ID" value="EEG29027.1"/>
    <property type="molecule type" value="Genomic_DNA"/>
</dbReference>
<dbReference type="NCBIfam" id="NF002600">
    <property type="entry name" value="PRK02256.1"/>
    <property type="match status" value="1"/>
</dbReference>
<dbReference type="PRINTS" id="PR00932">
    <property type="entry name" value="AMINO1PTASE"/>
</dbReference>
<dbReference type="GO" id="GO:0006508">
    <property type="term" value="P:proteolysis"/>
    <property type="evidence" value="ECO:0007669"/>
    <property type="project" value="UniProtKB-KW"/>
</dbReference>
<dbReference type="Proteomes" id="UP000003340">
    <property type="component" value="Unassembled WGS sequence"/>
</dbReference>
<comment type="similarity">
    <text evidence="2 9">Belongs to the peptidase M18 family.</text>
</comment>
<evidence type="ECO:0000256" key="3">
    <source>
        <dbReference type="ARBA" id="ARBA00022438"/>
    </source>
</evidence>
<keyword evidence="4 9" id="KW-0645">Protease</keyword>
<comment type="caution">
    <text evidence="11">The sequence shown here is derived from an EMBL/GenBank/DDBJ whole genome shotgun (WGS) entry which is preliminary data.</text>
</comment>
<dbReference type="eggNOG" id="COG1362">
    <property type="taxonomic scope" value="Bacteria"/>
</dbReference>
<comment type="cofactor">
    <cofactor evidence="1 10">
        <name>Zn(2+)</name>
        <dbReference type="ChEBI" id="CHEBI:29105"/>
    </cofactor>
</comment>
<dbReference type="GO" id="GO:0008270">
    <property type="term" value="F:zinc ion binding"/>
    <property type="evidence" value="ECO:0007669"/>
    <property type="project" value="InterPro"/>
</dbReference>
<evidence type="ECO:0000313" key="12">
    <source>
        <dbReference type="Proteomes" id="UP000003340"/>
    </source>
</evidence>
<evidence type="ECO:0000256" key="8">
    <source>
        <dbReference type="ARBA" id="ARBA00023049"/>
    </source>
</evidence>
<organism evidence="11 12">
    <name type="scientific">[Clostridium] methylpentosum DSM 5476</name>
    <dbReference type="NCBI Taxonomy" id="537013"/>
    <lineage>
        <taxon>Bacteria</taxon>
        <taxon>Bacillati</taxon>
        <taxon>Bacillota</taxon>
        <taxon>Clostridia</taxon>
        <taxon>Eubacteriales</taxon>
        <taxon>Oscillospiraceae</taxon>
        <taxon>Oscillospiraceae incertae sedis</taxon>
    </lineage>
</organism>